<dbReference type="InterPro" id="IPR006330">
    <property type="entry name" value="Ado/ade_deaminase"/>
</dbReference>
<comment type="caution">
    <text evidence="9">The sequence shown here is derived from an EMBL/GenBank/DDBJ whole genome shotgun (WGS) entry which is preliminary data.</text>
</comment>
<evidence type="ECO:0000256" key="3">
    <source>
        <dbReference type="ARBA" id="ARBA00012784"/>
    </source>
</evidence>
<keyword evidence="7" id="KW-0812">Transmembrane</keyword>
<dbReference type="Gene3D" id="3.20.20.140">
    <property type="entry name" value="Metal-dependent hydrolases"/>
    <property type="match status" value="2"/>
</dbReference>
<evidence type="ECO:0000256" key="6">
    <source>
        <dbReference type="ARBA" id="ARBA00022833"/>
    </source>
</evidence>
<dbReference type="EMBL" id="CAJNOG010000039">
    <property type="protein sequence ID" value="CAF0819852.1"/>
    <property type="molecule type" value="Genomic_DNA"/>
</dbReference>
<dbReference type="GO" id="GO:0006154">
    <property type="term" value="P:adenosine catabolic process"/>
    <property type="evidence" value="ECO:0007669"/>
    <property type="project" value="TreeGrafter"/>
</dbReference>
<dbReference type="InterPro" id="IPR009030">
    <property type="entry name" value="Growth_fac_rcpt_cys_sf"/>
</dbReference>
<evidence type="ECO:0000256" key="2">
    <source>
        <dbReference type="ARBA" id="ARBA00006676"/>
    </source>
</evidence>
<dbReference type="InterPro" id="IPR032466">
    <property type="entry name" value="Metal_Hydrolase"/>
</dbReference>
<evidence type="ECO:0000256" key="1">
    <source>
        <dbReference type="ARBA" id="ARBA00001947"/>
    </source>
</evidence>
<dbReference type="Pfam" id="PF00962">
    <property type="entry name" value="A_deaminase"/>
    <property type="match status" value="4"/>
</dbReference>
<evidence type="ECO:0000256" key="4">
    <source>
        <dbReference type="ARBA" id="ARBA00022723"/>
    </source>
</evidence>
<dbReference type="GO" id="GO:0046103">
    <property type="term" value="P:inosine biosynthetic process"/>
    <property type="evidence" value="ECO:0007669"/>
    <property type="project" value="TreeGrafter"/>
</dbReference>
<dbReference type="GO" id="GO:0043103">
    <property type="term" value="P:hypoxanthine salvage"/>
    <property type="evidence" value="ECO:0007669"/>
    <property type="project" value="TreeGrafter"/>
</dbReference>
<organism evidence="9 10">
    <name type="scientific">Adineta steineri</name>
    <dbReference type="NCBI Taxonomy" id="433720"/>
    <lineage>
        <taxon>Eukaryota</taxon>
        <taxon>Metazoa</taxon>
        <taxon>Spiralia</taxon>
        <taxon>Gnathifera</taxon>
        <taxon>Rotifera</taxon>
        <taxon>Eurotatoria</taxon>
        <taxon>Bdelloidea</taxon>
        <taxon>Adinetida</taxon>
        <taxon>Adinetidae</taxon>
        <taxon>Adineta</taxon>
    </lineage>
</organism>
<keyword evidence="4" id="KW-0479">Metal-binding</keyword>
<feature type="transmembrane region" description="Helical" evidence="7">
    <location>
        <begin position="1113"/>
        <end position="1146"/>
    </location>
</feature>
<evidence type="ECO:0000313" key="9">
    <source>
        <dbReference type="EMBL" id="CAF0819852.1"/>
    </source>
</evidence>
<feature type="transmembrane region" description="Helical" evidence="7">
    <location>
        <begin position="849"/>
        <end position="870"/>
    </location>
</feature>
<keyword evidence="6" id="KW-0862">Zinc</keyword>
<keyword evidence="7" id="KW-0472">Membrane</keyword>
<feature type="domain" description="Adenosine deaminase" evidence="8">
    <location>
        <begin position="1755"/>
        <end position="1827"/>
    </location>
</feature>
<accession>A0A813TVA9</accession>
<gene>
    <name evidence="9" type="ORF">JYZ213_LOCUS6249</name>
</gene>
<name>A0A813TVA9_9BILA</name>
<dbReference type="GO" id="GO:0060169">
    <property type="term" value="P:negative regulation of adenosine receptor signaling pathway"/>
    <property type="evidence" value="ECO:0007669"/>
    <property type="project" value="TreeGrafter"/>
</dbReference>
<feature type="domain" description="Adenosine deaminase" evidence="8">
    <location>
        <begin position="1422"/>
        <end position="1494"/>
    </location>
</feature>
<evidence type="ECO:0000313" key="10">
    <source>
        <dbReference type="Proteomes" id="UP000663845"/>
    </source>
</evidence>
<dbReference type="Proteomes" id="UP000663845">
    <property type="component" value="Unassembled WGS sequence"/>
</dbReference>
<dbReference type="SMART" id="SM01411">
    <property type="entry name" value="Ephrin_rec_like"/>
    <property type="match status" value="2"/>
</dbReference>
<dbReference type="GO" id="GO:0004000">
    <property type="term" value="F:adenosine deaminase activity"/>
    <property type="evidence" value="ECO:0007669"/>
    <property type="project" value="UniProtKB-ARBA"/>
</dbReference>
<dbReference type="Gene3D" id="2.10.50.10">
    <property type="entry name" value="Tumor Necrosis Factor Receptor, subunit A, domain 2"/>
    <property type="match status" value="1"/>
</dbReference>
<dbReference type="SUPFAM" id="SSF51556">
    <property type="entry name" value="Metallo-dependent hydrolases"/>
    <property type="match status" value="2"/>
</dbReference>
<feature type="domain" description="Adenosine deaminase" evidence="8">
    <location>
        <begin position="1503"/>
        <end position="1722"/>
    </location>
</feature>
<dbReference type="GO" id="GO:0005829">
    <property type="term" value="C:cytosol"/>
    <property type="evidence" value="ECO:0007669"/>
    <property type="project" value="TreeGrafter"/>
</dbReference>
<feature type="transmembrane region" description="Helical" evidence="7">
    <location>
        <begin position="798"/>
        <end position="818"/>
    </location>
</feature>
<sequence>MIVEVLNDYSAFLFQFAPYTDNITQTSDRSCLISYFDYSQFIYAVALGIHQSTYDIFFVGEMIDLDKQIPLENRTFVGILSYTGSLTTIDCDTFYGTTQFIPGTFVHQEHLVMVTDSIGSVAYGFSDLFTFSYTAATDNLVVHETNSLSPSISFLPFAVDYNGNLGVIVGFLDNGRNSRVKYHASIILFTISASTAIATPISSWNYSAGATSWQSGLTNVGADQYAAKYEMSVSINPITTQVLVGIQSINTVFLFHYTTTALTLISSMSPGQTIGFGKGVAWLSYTLNRFAILVNVYSTDYVWISSKIYIYDSTLTSTSTPISIFPNIQQPLYNYMSSVFLNIITTPDNLVLLDNQGDLFVIVSAPVGYYSSTVGPTEQIIPAFSSQLPCIPGTYKNITGIGRCIPCPAGTKNDGTNLTLSTCTGCAINTFCPFGSTSDSISNDQLTTDNLVVHETNSLSPSISFLPFAVDYGGSFGVVAGFLDNGRNSRVKYHASIILFSISASTAIATPISSWNYSASATSWQSGLTNVGADQYAAKYDMSVSINPITTQVLVGIQSINTVFLFHYTTTALALISSMSPSQAIGFGKGVAWLSYTLNRFAILVNVYSTDYVWSSSKIYIYDSTLTNISSPISIFPNIQQPLYNYMSPVFLNIITTPDNLVLIDNQGDLFVIVSAPVGYYSSTVGPTEQIIPAFSSQLPCIPGTYKNITGIGRCIPCPAGTKNDGTNLTLSTCTGCAVNTFCPFGATSDSISNDQLSNVVQALVYPSTPDMNGIDDILFFTLFSIDSSPRCILISPIFWALIVGAIVAIIGSTMLAMKHCTKHPKAVDRYNKLEAALKQADVIGAGEMWVGGLTTFSVLVLLIACYIFSAKYYNSYPIETAGPSTYACDTTIRNAQFTSGLQPLSVPVSDGAQAIVDLLNNQPVNINVAFLNTAYNCTSDTITLTYLLGKIWMPITTSISCNSSNYILSYNVLLPYREITIQFNLPNIYTIGGLRIGLSALGQIQSSTVTLQDLDFSQTFSQSGRMLGQDANIALSLTKVINDTSPLNVGDNDTYSGLWIGSFSMNYYESFFADTDYLNAPVARSTNLTITISETSYYILNQQSPIARLPILIYHCFLFTTTVVGSFTFIFVISNLMILPVSALLVRKCKSKFVKNNRVSSNDNDLPISNSNLNSYVCVQSDCKSLADFLGKFPFFISIVAGDVDALERVAYEFVEDQAIQGVLYTEARYSPHFLTADILTPEQVIEAINRGFERGKKEFHVDVRTLLCCIRPHPEWSMEIVELAHKYRSAGVVGIDLAAGDEHEHVVAPHVAAFQRATELGIHRTVHAGESGLADSVRQAIEQCHAERIGHGYAIIDDPTVYELIHSRDIHLECCLTSSLQTNAVGKYAPKDCDIEEKHLVLNGQETNTKLHLHMTSKKEVWHPIHHFARDHLNFSLSCDDPSVSQITIEHEYKHALVDLKLSPAQLTQCVFNAARSSFLPEKEKDELIKHIPLPSGIKRTMEDFIPYVCVQSDCKSLADFLGKFPFFISIVAGDVDALERVAYEFVEDQAIQGVLYTEARYSPHFLTADILTPEQVIEAINRGFERGKKEFHVDVRTLLCCIRPHPEWSMEIVELAHKYRSAGVVGIDLAAGDEHEHVVTLHVAAFQRATELGIHRTVHAGESGLADSVRQAIEQCHAERIGHGYAIIDDPSVYELIHSRDIHLECCLTSSLQTNAVGKYAPKDCDIEEKHLMLNGQETNTKLHLHMTSKKEVWHPIHHFARDHLNFSLSCDDPSVSQITIEHEYKHALVDLKLSPAQLTQCIFNAARSSFLPEKEKDELIKRLLVNYIPKGVLKHY</sequence>
<dbReference type="SUPFAM" id="SSF57184">
    <property type="entry name" value="Growth factor receptor domain"/>
    <property type="match status" value="1"/>
</dbReference>
<evidence type="ECO:0000256" key="7">
    <source>
        <dbReference type="SAM" id="Phobius"/>
    </source>
</evidence>
<feature type="domain" description="Adenosine deaminase" evidence="8">
    <location>
        <begin position="1164"/>
        <end position="1389"/>
    </location>
</feature>
<protein>
    <recommendedName>
        <fullName evidence="3">adenosine deaminase</fullName>
        <ecNumber evidence="3">3.5.4.4</ecNumber>
    </recommendedName>
</protein>
<evidence type="ECO:0000256" key="5">
    <source>
        <dbReference type="ARBA" id="ARBA00022801"/>
    </source>
</evidence>
<dbReference type="GO" id="GO:0046872">
    <property type="term" value="F:metal ion binding"/>
    <property type="evidence" value="ECO:0007669"/>
    <property type="project" value="UniProtKB-KW"/>
</dbReference>
<dbReference type="GO" id="GO:0009897">
    <property type="term" value="C:external side of plasma membrane"/>
    <property type="evidence" value="ECO:0007669"/>
    <property type="project" value="TreeGrafter"/>
</dbReference>
<dbReference type="EC" id="3.5.4.4" evidence="3"/>
<comment type="similarity">
    <text evidence="2">Belongs to the metallo-dependent hydrolases superfamily. Adenosine and AMP deaminases family.</text>
</comment>
<dbReference type="PANTHER" id="PTHR11409">
    <property type="entry name" value="ADENOSINE DEAMINASE"/>
    <property type="match status" value="1"/>
</dbReference>
<comment type="cofactor">
    <cofactor evidence="1">
        <name>Zn(2+)</name>
        <dbReference type="ChEBI" id="CHEBI:29105"/>
    </cofactor>
</comment>
<reference evidence="9" key="1">
    <citation type="submission" date="2021-02" db="EMBL/GenBank/DDBJ databases">
        <authorList>
            <person name="Nowell W R."/>
        </authorList>
    </citation>
    <scope>NUCLEOTIDE SEQUENCE</scope>
</reference>
<keyword evidence="7" id="KW-1133">Transmembrane helix</keyword>
<proteinExistence type="inferred from homology"/>
<evidence type="ECO:0000259" key="8">
    <source>
        <dbReference type="Pfam" id="PF00962"/>
    </source>
</evidence>
<keyword evidence="5" id="KW-0378">Hydrolase</keyword>
<dbReference type="PANTHER" id="PTHR11409:SF43">
    <property type="entry name" value="ADENOSINE DEAMINASE"/>
    <property type="match status" value="1"/>
</dbReference>
<dbReference type="InterPro" id="IPR001365">
    <property type="entry name" value="A_deaminase_dom"/>
</dbReference>